<comment type="caution">
    <text evidence="1">The sequence shown here is derived from an EMBL/GenBank/DDBJ whole genome shotgun (WGS) entry which is preliminary data.</text>
</comment>
<name>A0ABM8NXS6_9BURK</name>
<accession>A0ABM8NXS6</accession>
<dbReference type="Proteomes" id="UP000598032">
    <property type="component" value="Unassembled WGS sequence"/>
</dbReference>
<dbReference type="EMBL" id="CAJHCP010000010">
    <property type="protein sequence ID" value="CAD6548537.1"/>
    <property type="molecule type" value="Genomic_DNA"/>
</dbReference>
<keyword evidence="2" id="KW-1185">Reference proteome</keyword>
<evidence type="ECO:0000313" key="2">
    <source>
        <dbReference type="Proteomes" id="UP000598032"/>
    </source>
</evidence>
<sequence>MLRLLLLLRPLLHKTSLPELLLTAVLHVTARSLAFNYPWLQTPSDFAPITWIARYLHCFYFLLRYCPAAFNTRGKLPSTVRFKTTRGKTASMELGDLSRHGKQFMREVSNAIGRSEGVWRVNLTNGCNSAISSDENRVRDLMKCERLLWQRVAGHFNAAADALENDAAWFGTVGDRRIREFACFLRGDTESLE</sequence>
<proteinExistence type="predicted"/>
<reference evidence="1 2" key="1">
    <citation type="submission" date="2020-10" db="EMBL/GenBank/DDBJ databases">
        <authorList>
            <person name="Peeters C."/>
        </authorList>
    </citation>
    <scope>NUCLEOTIDE SEQUENCE [LARGE SCALE GENOMIC DNA]</scope>
    <source>
        <strain evidence="1 2">LMG 28140</strain>
    </source>
</reference>
<evidence type="ECO:0000313" key="1">
    <source>
        <dbReference type="EMBL" id="CAD6548537.1"/>
    </source>
</evidence>
<gene>
    <name evidence="1" type="ORF">LMG28140_04612</name>
</gene>
<organism evidence="1 2">
    <name type="scientific">Paraburkholderia metrosideri</name>
    <dbReference type="NCBI Taxonomy" id="580937"/>
    <lineage>
        <taxon>Bacteria</taxon>
        <taxon>Pseudomonadati</taxon>
        <taxon>Pseudomonadota</taxon>
        <taxon>Betaproteobacteria</taxon>
        <taxon>Burkholderiales</taxon>
        <taxon>Burkholderiaceae</taxon>
        <taxon>Paraburkholderia</taxon>
    </lineage>
</organism>
<protein>
    <submittedName>
        <fullName evidence="1">Uncharacterized protein</fullName>
    </submittedName>
</protein>